<gene>
    <name evidence="1" type="ORF">I4F81_000718</name>
</gene>
<dbReference type="EMBL" id="CM020618">
    <property type="protein sequence ID" value="KAK1858105.1"/>
    <property type="molecule type" value="Genomic_DNA"/>
</dbReference>
<protein>
    <submittedName>
        <fullName evidence="1">Uncharacterized protein</fullName>
    </submittedName>
</protein>
<evidence type="ECO:0000313" key="2">
    <source>
        <dbReference type="Proteomes" id="UP000798662"/>
    </source>
</evidence>
<comment type="caution">
    <text evidence="1">The sequence shown here is derived from an EMBL/GenBank/DDBJ whole genome shotgun (WGS) entry which is preliminary data.</text>
</comment>
<organism evidence="1 2">
    <name type="scientific">Pyropia yezoensis</name>
    <name type="common">Susabi-nori</name>
    <name type="synonym">Porphyra yezoensis</name>
    <dbReference type="NCBI Taxonomy" id="2788"/>
    <lineage>
        <taxon>Eukaryota</taxon>
        <taxon>Rhodophyta</taxon>
        <taxon>Bangiophyceae</taxon>
        <taxon>Bangiales</taxon>
        <taxon>Bangiaceae</taxon>
        <taxon>Pyropia</taxon>
    </lineage>
</organism>
<sequence length="70" mass="7685">MARAPSGSGCISLRSPAAAETPALSHWPFGQSYVCWQRVPECLQRPPKPPLPQRPPVLPQRPPVLPQRPP</sequence>
<keyword evidence="2" id="KW-1185">Reference proteome</keyword>
<reference evidence="1" key="1">
    <citation type="submission" date="2019-11" db="EMBL/GenBank/DDBJ databases">
        <title>Nori genome reveals adaptations in red seaweeds to the harsh intertidal environment.</title>
        <authorList>
            <person name="Wang D."/>
            <person name="Mao Y."/>
        </authorList>
    </citation>
    <scope>NUCLEOTIDE SEQUENCE</scope>
    <source>
        <tissue evidence="1">Gametophyte</tissue>
    </source>
</reference>
<accession>A0ACC3BJH1</accession>
<name>A0ACC3BJH1_PYRYE</name>
<evidence type="ECO:0000313" key="1">
    <source>
        <dbReference type="EMBL" id="KAK1858105.1"/>
    </source>
</evidence>
<dbReference type="Proteomes" id="UP000798662">
    <property type="component" value="Chromosome 1"/>
</dbReference>
<proteinExistence type="predicted"/>